<dbReference type="EMBL" id="NVOR01000062">
    <property type="protein sequence ID" value="PED81528.1"/>
    <property type="molecule type" value="Genomic_DNA"/>
</dbReference>
<protein>
    <recommendedName>
        <fullName evidence="4">Group-specific protein</fullName>
    </recommendedName>
</protein>
<sequence length="185" mass="21176">MYIFIGCSLLFILLLFLFAQKFAPNSAMMTSFKGNSLKKFIIGLVVASVLSLSYGIYHAATYQPAFLDIRLGNKPYTVLGNIGEFGYFSEQLIKKETETELYFVTWESLHLKNPQIIINYPSGKKETWKPNISLITNTSTKEIDKKYKIKEVYRISPYSFKEAGNVTLTIKENKTTRVETLIKVK</sequence>
<evidence type="ECO:0000313" key="3">
    <source>
        <dbReference type="Proteomes" id="UP000221020"/>
    </source>
</evidence>
<keyword evidence="1" id="KW-0472">Membrane</keyword>
<keyword evidence="1" id="KW-0812">Transmembrane</keyword>
<gene>
    <name evidence="2" type="ORF">CON65_16730</name>
</gene>
<feature type="transmembrane region" description="Helical" evidence="1">
    <location>
        <begin position="39"/>
        <end position="60"/>
    </location>
</feature>
<dbReference type="AlphaFoldDB" id="A0AA91VBH1"/>
<dbReference type="Proteomes" id="UP000221020">
    <property type="component" value="Unassembled WGS sequence"/>
</dbReference>
<evidence type="ECO:0000313" key="2">
    <source>
        <dbReference type="EMBL" id="PED81528.1"/>
    </source>
</evidence>
<keyword evidence="1" id="KW-1133">Transmembrane helix</keyword>
<name>A0AA91VBH1_9BACI</name>
<reference evidence="2 3" key="1">
    <citation type="submission" date="2017-09" db="EMBL/GenBank/DDBJ databases">
        <title>Large-scale bioinformatics analysis of Bacillus genomes uncovers conserved roles of natural products in bacterial physiology.</title>
        <authorList>
            <consortium name="Agbiome Team Llc"/>
            <person name="Bleich R.M."/>
            <person name="Grubbs K.J."/>
            <person name="Santa Maria K.C."/>
            <person name="Allen S.E."/>
            <person name="Farag S."/>
            <person name="Shank E.A."/>
            <person name="Bowers A."/>
        </authorList>
    </citation>
    <scope>NUCLEOTIDE SEQUENCE [LARGE SCALE GENOMIC DNA]</scope>
    <source>
        <strain evidence="2 3">AFS092012</strain>
    </source>
</reference>
<dbReference type="RefSeq" id="WP_097897803.1">
    <property type="nucleotide sequence ID" value="NZ_NVOR01000062.1"/>
</dbReference>
<proteinExistence type="predicted"/>
<evidence type="ECO:0000256" key="1">
    <source>
        <dbReference type="SAM" id="Phobius"/>
    </source>
</evidence>
<evidence type="ECO:0008006" key="4">
    <source>
        <dbReference type="Google" id="ProtNLM"/>
    </source>
</evidence>
<accession>A0AA91VBH1</accession>
<comment type="caution">
    <text evidence="2">The sequence shown here is derived from an EMBL/GenBank/DDBJ whole genome shotgun (WGS) entry which is preliminary data.</text>
</comment>
<organism evidence="2 3">
    <name type="scientific">Bacillus pseudomycoides</name>
    <dbReference type="NCBI Taxonomy" id="64104"/>
    <lineage>
        <taxon>Bacteria</taxon>
        <taxon>Bacillati</taxon>
        <taxon>Bacillota</taxon>
        <taxon>Bacilli</taxon>
        <taxon>Bacillales</taxon>
        <taxon>Bacillaceae</taxon>
        <taxon>Bacillus</taxon>
        <taxon>Bacillus cereus group</taxon>
    </lineage>
</organism>